<comment type="caution">
    <text evidence="1">The sequence shown here is derived from an EMBL/GenBank/DDBJ whole genome shotgun (WGS) entry which is preliminary data.</text>
</comment>
<dbReference type="EMBL" id="JAUTXU010000087">
    <property type="protein sequence ID" value="KAK3710061.1"/>
    <property type="molecule type" value="Genomic_DNA"/>
</dbReference>
<dbReference type="EC" id="2.7.11.1" evidence="1"/>
<evidence type="ECO:0000313" key="2">
    <source>
        <dbReference type="Proteomes" id="UP001281147"/>
    </source>
</evidence>
<dbReference type="Proteomes" id="UP001281147">
    <property type="component" value="Unassembled WGS sequence"/>
</dbReference>
<organism evidence="1 2">
    <name type="scientific">Vermiconidia calcicola</name>
    <dbReference type="NCBI Taxonomy" id="1690605"/>
    <lineage>
        <taxon>Eukaryota</taxon>
        <taxon>Fungi</taxon>
        <taxon>Dikarya</taxon>
        <taxon>Ascomycota</taxon>
        <taxon>Pezizomycotina</taxon>
        <taxon>Dothideomycetes</taxon>
        <taxon>Dothideomycetidae</taxon>
        <taxon>Mycosphaerellales</taxon>
        <taxon>Extremaceae</taxon>
        <taxon>Vermiconidia</taxon>
    </lineage>
</organism>
<reference evidence="1" key="1">
    <citation type="submission" date="2023-07" db="EMBL/GenBank/DDBJ databases">
        <title>Black Yeasts Isolated from many extreme environments.</title>
        <authorList>
            <person name="Coleine C."/>
            <person name="Stajich J.E."/>
            <person name="Selbmann L."/>
        </authorList>
    </citation>
    <scope>NUCLEOTIDE SEQUENCE</scope>
    <source>
        <strain evidence="1">CCFEE 5714</strain>
    </source>
</reference>
<name>A0ACC3N7J4_9PEZI</name>
<keyword evidence="1" id="KW-0808">Transferase</keyword>
<keyword evidence="2" id="KW-1185">Reference proteome</keyword>
<keyword evidence="1" id="KW-0418">Kinase</keyword>
<evidence type="ECO:0000313" key="1">
    <source>
        <dbReference type="EMBL" id="KAK3710061.1"/>
    </source>
</evidence>
<gene>
    <name evidence="1" type="primary">CDC15</name>
    <name evidence="1" type="ORF">LTR37_010492</name>
</gene>
<protein>
    <submittedName>
        <fullName evidence="1">Protein kinase of the Mitotic Exit Network</fullName>
        <ecNumber evidence="1">2.7.11.1</ecNumber>
    </submittedName>
</protein>
<accession>A0ACC3N7J4</accession>
<sequence length="1481" mass="162903">MPPPLPSPPTSTRTQTSAKRTGTARASTVASTGTARASTAASQARASTPSRQQNGGTGTTKTAKIRGSSEKEAENKSAKVSTRRESGASLMAREKRPSKDGTVQRHAKDVEGLRDYQLSDCLGRGAFGSVYRAFNWNNGETVAIKQVRVADLPKTELITIMQEIELLKNLQHPNIVKYHGSVRDANSLYIILEYCENGSLHSICKNFGKFPENLVSLYTAQVLQGLLFLHDQGVIHRDIKGANILTTKEGLVKLADFGVATKQQGLAEGSVVGTPYWMAPEVIELAGATTASDIWSLGCTVIELLDGRPPYHKLAPMPALFRIVNDDHPPLPEGVSPLVRDFLMQCFQKDPNLRVSAKKLLKHPWVVSTKKVDAKKPTEYGEAVKSVQEWNEALKSSPPNAHAGNAGSRRSSTRPISRPGSRAAPKPSNNLPQKSALPSKAPLRLGARKAQTPSGYQSPRNDERKDNWDDDFESLTSHFASLQLPEHLKPQDNFAGLFSSEKLKQYASFDSIPEMDGKVEMWDEEFEGDLTVRSPLTLSKGNAVETVRPFYPSRTNSDEIKHHKPSSIGQRPPAEELPVRRASKDSQPRTQILRPASDKAIASAKAAKQSQAVTAKKAVQPVTAGKAQYREEDEEDYSDLVPADDDAFRKKVASFSPSRPFNPSDLRNMPHMSGSVRHRNRTPSHLVHDAAAIRRSRSSLEIQKYAEVEEDEDFTDLCFGEDDGAPMHLQPVKTRSPKSASAGSDSNAGSERGTLKLNGSASWILEEEEEDDEDDDPFAALEEELDEVDLEENVARDKYARLCTLVEGLVADLKLGQPEDVLGEIVEQLLQILTESPDVKSVIVSSHGMLPILEILDTCTRSNTVLRLLKIVNTIISPSNVEVQENLCFVGGIPIISKFAHKKYASEIRLEAAAFVKMMYLTSTLTLQMFVSCGGLNVLVEFLEEDYDSDVGRELVLVGVNGVWSVFELQGPTPKNDFCRIFSRSSVLYPLSLVLNRVLDEDGEQAELIEGRIVNIFLLFSQAENHVKESVADRMVLKTVLKDLKRMSPQHQITMLKFIKNLSMLATTLDALQNSNAIEVLTDLLGASMNAPHFREISNQVLNTMYNLCRLSKARQEDAALNGVIPLLQRIVKTERPLKEFALPILCDMAHSGKVGRKVLWQNKGLHFYVSLLADQYWAVTALDAIFIWLQEETAKVEEHLLRNDSAFSSAVLQCFNESKADAFENLLEPLQKLLRLSPPVAASLAHKSLFERTAVKVHAKKPLVRLNLLRVVRSICDASEEQGALIIKYGLLESMQELARHDTAVLVRNMANDLVKSSEAVSAPSNRYAGVRRSSSSTMTPPAPMFPSSSSNTPIDRSGGRSEYFDFGLELDRPRPAPSSPYRPISRDASASSLSGQGSSRNGNSIVPSSGRNGRLERLNVQQRAQSRLSLAPTNLTGTVGQKGGENMTPTHAPPSANTRSNVAANARRRRQTSGAELGR</sequence>
<proteinExistence type="predicted"/>